<dbReference type="InterPro" id="IPR036291">
    <property type="entry name" value="NAD(P)-bd_dom_sf"/>
</dbReference>
<evidence type="ECO:0000256" key="3">
    <source>
        <dbReference type="RuleBase" id="RU000363"/>
    </source>
</evidence>
<proteinExistence type="inferred from homology"/>
<evidence type="ECO:0000256" key="1">
    <source>
        <dbReference type="ARBA" id="ARBA00006484"/>
    </source>
</evidence>
<keyword evidence="2 4" id="KW-0560">Oxidoreductase</keyword>
<dbReference type="PANTHER" id="PTHR43976">
    <property type="entry name" value="SHORT CHAIN DEHYDROGENASE"/>
    <property type="match status" value="1"/>
</dbReference>
<dbReference type="NCBIfam" id="NF006114">
    <property type="entry name" value="PRK08263.1"/>
    <property type="match status" value="1"/>
</dbReference>
<organism evidence="4 5">
    <name type="scientific">Rubripirellula lacrimiformis</name>
    <dbReference type="NCBI Taxonomy" id="1930273"/>
    <lineage>
        <taxon>Bacteria</taxon>
        <taxon>Pseudomonadati</taxon>
        <taxon>Planctomycetota</taxon>
        <taxon>Planctomycetia</taxon>
        <taxon>Pirellulales</taxon>
        <taxon>Pirellulaceae</taxon>
        <taxon>Rubripirellula</taxon>
    </lineage>
</organism>
<reference evidence="4 5" key="1">
    <citation type="submission" date="2019-02" db="EMBL/GenBank/DDBJ databases">
        <title>Deep-cultivation of Planctomycetes and their phenomic and genomic characterization uncovers novel biology.</title>
        <authorList>
            <person name="Wiegand S."/>
            <person name="Jogler M."/>
            <person name="Boedeker C."/>
            <person name="Pinto D."/>
            <person name="Vollmers J."/>
            <person name="Rivas-Marin E."/>
            <person name="Kohn T."/>
            <person name="Peeters S.H."/>
            <person name="Heuer A."/>
            <person name="Rast P."/>
            <person name="Oberbeckmann S."/>
            <person name="Bunk B."/>
            <person name="Jeske O."/>
            <person name="Meyerdierks A."/>
            <person name="Storesund J.E."/>
            <person name="Kallscheuer N."/>
            <person name="Luecker S."/>
            <person name="Lage O.M."/>
            <person name="Pohl T."/>
            <person name="Merkel B.J."/>
            <person name="Hornburger P."/>
            <person name="Mueller R.-W."/>
            <person name="Bruemmer F."/>
            <person name="Labrenz M."/>
            <person name="Spormann A.M."/>
            <person name="Op den Camp H."/>
            <person name="Overmann J."/>
            <person name="Amann R."/>
            <person name="Jetten M.S.M."/>
            <person name="Mascher T."/>
            <person name="Medema M.H."/>
            <person name="Devos D.P."/>
            <person name="Kaster A.-K."/>
            <person name="Ovreas L."/>
            <person name="Rohde M."/>
            <person name="Galperin M.Y."/>
            <person name="Jogler C."/>
        </authorList>
    </citation>
    <scope>NUCLEOTIDE SEQUENCE [LARGE SCALE GENOMIC DNA]</scope>
    <source>
        <strain evidence="4 5">K22_7</strain>
    </source>
</reference>
<dbReference type="PANTHER" id="PTHR43976:SF16">
    <property type="entry name" value="SHORT-CHAIN DEHYDROGENASE_REDUCTASE FAMILY PROTEIN"/>
    <property type="match status" value="1"/>
</dbReference>
<dbReference type="NCBIfam" id="NF004824">
    <property type="entry name" value="PRK06180.1"/>
    <property type="match status" value="1"/>
</dbReference>
<evidence type="ECO:0000256" key="2">
    <source>
        <dbReference type="ARBA" id="ARBA00023002"/>
    </source>
</evidence>
<dbReference type="SUPFAM" id="SSF51735">
    <property type="entry name" value="NAD(P)-binding Rossmann-fold domains"/>
    <property type="match status" value="1"/>
</dbReference>
<name>A0A517N490_9BACT</name>
<dbReference type="PRINTS" id="PR00081">
    <property type="entry name" value="GDHRDH"/>
</dbReference>
<evidence type="ECO:0000313" key="4">
    <source>
        <dbReference type="EMBL" id="QDT01960.1"/>
    </source>
</evidence>
<dbReference type="EC" id="1.-.-.-" evidence="4"/>
<sequence length="289" mass="32123">MTRSHAETFDKPVWIVTGCSTGFGHSTAKYLLQHGYRVVVTARNPDDVQDLAQMGNAFVQRLDVTDRAQAESAVREAEHHFGCIDVLMNNAGVGYFGAIEESEEQQIRQMFDINFFGLCRMTHLTLPRMRKRRSGTIVNVSSIGGLRSFPSVGYYNATKFAVEGFSEALWQEVEPLGIKVMLVEPSGFRTDWAGRSANETQNKIDDYEATVRKTQQQIRDSSGHQPGDPDLAAEAIVKAVESAHPPHRLLLGNAAYDGAVSKLDELRAEFQQWESISRSVDAPQEISSD</sequence>
<dbReference type="InterPro" id="IPR002347">
    <property type="entry name" value="SDR_fam"/>
</dbReference>
<dbReference type="Proteomes" id="UP000318538">
    <property type="component" value="Chromosome"/>
</dbReference>
<dbReference type="InterPro" id="IPR051911">
    <property type="entry name" value="SDR_oxidoreductase"/>
</dbReference>
<dbReference type="KEGG" id="rlc:K227x_03300"/>
<keyword evidence="5" id="KW-1185">Reference proteome</keyword>
<dbReference type="Gene3D" id="3.40.50.720">
    <property type="entry name" value="NAD(P)-binding Rossmann-like Domain"/>
    <property type="match status" value="1"/>
</dbReference>
<dbReference type="Pfam" id="PF00106">
    <property type="entry name" value="adh_short"/>
    <property type="match status" value="1"/>
</dbReference>
<dbReference type="RefSeq" id="WP_145167753.1">
    <property type="nucleotide sequence ID" value="NZ_CP036525.1"/>
</dbReference>
<gene>
    <name evidence="4" type="primary">sadH</name>
    <name evidence="4" type="ORF">K227x_03300</name>
</gene>
<dbReference type="EMBL" id="CP036525">
    <property type="protein sequence ID" value="QDT01960.1"/>
    <property type="molecule type" value="Genomic_DNA"/>
</dbReference>
<comment type="similarity">
    <text evidence="1 3">Belongs to the short-chain dehydrogenases/reductases (SDR) family.</text>
</comment>
<dbReference type="AlphaFoldDB" id="A0A517N490"/>
<dbReference type="CDD" id="cd05374">
    <property type="entry name" value="17beta-HSD-like_SDR_c"/>
    <property type="match status" value="1"/>
</dbReference>
<protein>
    <submittedName>
        <fullName evidence="4">Oxidoreductase SadH</fullName>
        <ecNumber evidence="4">1.-.-.-</ecNumber>
    </submittedName>
</protein>
<dbReference type="OrthoDB" id="9775296at2"/>
<dbReference type="PRINTS" id="PR00080">
    <property type="entry name" value="SDRFAMILY"/>
</dbReference>
<evidence type="ECO:0000313" key="5">
    <source>
        <dbReference type="Proteomes" id="UP000318538"/>
    </source>
</evidence>
<dbReference type="GO" id="GO:0016491">
    <property type="term" value="F:oxidoreductase activity"/>
    <property type="evidence" value="ECO:0007669"/>
    <property type="project" value="UniProtKB-KW"/>
</dbReference>
<accession>A0A517N490</accession>